<dbReference type="Proteomes" id="UP000324222">
    <property type="component" value="Unassembled WGS sequence"/>
</dbReference>
<dbReference type="EMBL" id="VSRR010102238">
    <property type="protein sequence ID" value="MPC95436.1"/>
    <property type="molecule type" value="Genomic_DNA"/>
</dbReference>
<feature type="region of interest" description="Disordered" evidence="1">
    <location>
        <begin position="1"/>
        <end position="66"/>
    </location>
</feature>
<name>A0A5B7JMB5_PORTR</name>
<proteinExistence type="predicted"/>
<dbReference type="AlphaFoldDB" id="A0A5B7JMB5"/>
<evidence type="ECO:0000313" key="2">
    <source>
        <dbReference type="EMBL" id="MPC95436.1"/>
    </source>
</evidence>
<accession>A0A5B7JMB5</accession>
<evidence type="ECO:0000256" key="1">
    <source>
        <dbReference type="SAM" id="MobiDB-lite"/>
    </source>
</evidence>
<reference evidence="2 3" key="1">
    <citation type="submission" date="2019-05" db="EMBL/GenBank/DDBJ databases">
        <title>Another draft genome of Portunus trituberculatus and its Hox gene families provides insights of decapod evolution.</title>
        <authorList>
            <person name="Jeong J.-H."/>
            <person name="Song I."/>
            <person name="Kim S."/>
            <person name="Choi T."/>
            <person name="Kim D."/>
            <person name="Ryu S."/>
            <person name="Kim W."/>
        </authorList>
    </citation>
    <scope>NUCLEOTIDE SEQUENCE [LARGE SCALE GENOMIC DNA]</scope>
    <source>
        <tissue evidence="2">Muscle</tissue>
    </source>
</reference>
<comment type="caution">
    <text evidence="2">The sequence shown here is derived from an EMBL/GenBank/DDBJ whole genome shotgun (WGS) entry which is preliminary data.</text>
</comment>
<gene>
    <name evidence="2" type="ORF">E2C01_090648</name>
</gene>
<protein>
    <submittedName>
        <fullName evidence="2">Uncharacterized protein</fullName>
    </submittedName>
</protein>
<evidence type="ECO:0000313" key="3">
    <source>
        <dbReference type="Proteomes" id="UP000324222"/>
    </source>
</evidence>
<organism evidence="2 3">
    <name type="scientific">Portunus trituberculatus</name>
    <name type="common">Swimming crab</name>
    <name type="synonym">Neptunus trituberculatus</name>
    <dbReference type="NCBI Taxonomy" id="210409"/>
    <lineage>
        <taxon>Eukaryota</taxon>
        <taxon>Metazoa</taxon>
        <taxon>Ecdysozoa</taxon>
        <taxon>Arthropoda</taxon>
        <taxon>Crustacea</taxon>
        <taxon>Multicrustacea</taxon>
        <taxon>Malacostraca</taxon>
        <taxon>Eumalacostraca</taxon>
        <taxon>Eucarida</taxon>
        <taxon>Decapoda</taxon>
        <taxon>Pleocyemata</taxon>
        <taxon>Brachyura</taxon>
        <taxon>Eubrachyura</taxon>
        <taxon>Portunoidea</taxon>
        <taxon>Portunidae</taxon>
        <taxon>Portuninae</taxon>
        <taxon>Portunus</taxon>
    </lineage>
</organism>
<sequence>MVEETVPGHPGTAASPAGTTCGRQYAVQGARARHGRPRNTAGPAAEAVQVPWGPRQAVQLAETRRR</sequence>
<keyword evidence="3" id="KW-1185">Reference proteome</keyword>